<evidence type="ECO:0000259" key="2">
    <source>
        <dbReference type="Pfam" id="PF15064"/>
    </source>
</evidence>
<dbReference type="InterPro" id="IPR053874">
    <property type="entry name" value="CATSPERG_Ig-like"/>
</dbReference>
<proteinExistence type="predicted"/>
<dbReference type="GeneID" id="107106290"/>
<feature type="domain" description="CATSPERG C-terminal" evidence="4">
    <location>
        <begin position="868"/>
        <end position="1066"/>
    </location>
</feature>
<evidence type="ECO:0000313" key="7">
    <source>
        <dbReference type="RefSeq" id="XP_015261903.1"/>
    </source>
</evidence>
<keyword evidence="1" id="KW-0812">Transmembrane</keyword>
<dbReference type="RefSeq" id="XP_015261903.1">
    <property type="nucleotide sequence ID" value="XM_015406417.1"/>
</dbReference>
<evidence type="ECO:0000259" key="4">
    <source>
        <dbReference type="Pfam" id="PF22846"/>
    </source>
</evidence>
<dbReference type="Pfam" id="PF22846">
    <property type="entry name" value="CATSPERG_C"/>
    <property type="match status" value="1"/>
</dbReference>
<dbReference type="InterPro" id="IPR053873">
    <property type="entry name" value="CATSPERG_C"/>
</dbReference>
<feature type="non-terminal residue" evidence="7">
    <location>
        <position position="1283"/>
    </location>
</feature>
<dbReference type="InterPro" id="IPR028246">
    <property type="entry name" value="CATSPERG"/>
</dbReference>
<evidence type="ECO:0000259" key="5">
    <source>
        <dbReference type="Pfam" id="PF22851"/>
    </source>
</evidence>
<feature type="domain" description="CATSPERG beta-propeller" evidence="2">
    <location>
        <begin position="169"/>
        <end position="613"/>
    </location>
</feature>
<dbReference type="InterPro" id="IPR053872">
    <property type="entry name" value="CATSPERG_N"/>
</dbReference>
<keyword evidence="1" id="KW-1133">Transmembrane helix</keyword>
<feature type="domain" description="CATSPERG N-terminal" evidence="3">
    <location>
        <begin position="1128"/>
        <end position="1283"/>
    </location>
</feature>
<dbReference type="PANTHER" id="PTHR14327:SF1">
    <property type="entry name" value="CATION CHANNEL SPERM-ASSOCIATED AUXILIARY SUBUNIT GAMMA"/>
    <property type="match status" value="1"/>
</dbReference>
<feature type="domain" description="CATSPERG Ig-like" evidence="5">
    <location>
        <begin position="717"/>
        <end position="840"/>
    </location>
</feature>
<keyword evidence="6" id="KW-1185">Reference proteome</keyword>
<dbReference type="Pfam" id="PF15064">
    <property type="entry name" value="CATSPERG_beta-prop"/>
    <property type="match status" value="1"/>
</dbReference>
<evidence type="ECO:0000313" key="6">
    <source>
        <dbReference type="Proteomes" id="UP000694871"/>
    </source>
</evidence>
<feature type="transmembrane region" description="Helical" evidence="1">
    <location>
        <begin position="1032"/>
        <end position="1053"/>
    </location>
</feature>
<evidence type="ECO:0000256" key="1">
    <source>
        <dbReference type="SAM" id="Phobius"/>
    </source>
</evidence>
<evidence type="ECO:0000259" key="3">
    <source>
        <dbReference type="Pfam" id="PF22840"/>
    </source>
</evidence>
<keyword evidence="1" id="KW-0472">Membrane</keyword>
<dbReference type="InterPro" id="IPR053871">
    <property type="entry name" value="CATSPERG_beta-prop"/>
</dbReference>
<dbReference type="Pfam" id="PF22840">
    <property type="entry name" value="CATSPERG_NTD"/>
    <property type="match status" value="2"/>
</dbReference>
<name>A0ABM1JKB6_GEKJA</name>
<gene>
    <name evidence="7" type="primary">LOC107106290</name>
</gene>
<dbReference type="Pfam" id="PF22851">
    <property type="entry name" value="CATSPERG_Ig-like"/>
    <property type="match status" value="1"/>
</dbReference>
<dbReference type="PANTHER" id="PTHR14327">
    <property type="entry name" value="CATION CHANNEL SPERM-ASSOCIATED PROTEIN SUBUNIT GAMMA"/>
    <property type="match status" value="1"/>
</dbReference>
<accession>A0ABM1JKB6</accession>
<feature type="domain" description="CATSPERG N-terminal" evidence="3">
    <location>
        <begin position="5"/>
        <end position="165"/>
    </location>
</feature>
<protein>
    <submittedName>
        <fullName evidence="7">Cation channel sperm-associated protein subunit gamma-like</fullName>
    </submittedName>
</protein>
<sequence length="1283" mass="146783">MLQDCTWTVVVNQFDGLGSSRSLFIEQHEVRQVATVFKDMGDSAIDPSDKNAHYFGFPYYLKINLTCQEQNSARATRTAHYTGMIPVVTVTFQEPIHPVRQKREQLQITMNAAPYRLKGKCESEEVCLMCWITPMPMMNGSVMMEVSVKSNDLGILMDEKRFSININGFAKRDKEKREPVFTIGTKLTNLKDFLSLKEVSRPLWATYRQAPVVIIGHVPDSKIILLSDTVFDDFFPIEVAIDSCWIGSLSCPQKNFSSSIVDTIATESTLFIRQNQLVYYFTGSYSALHMKTSGSVLWTRILNNMCVKRLNPVDFSINNTEYVIALGGGWQEGEFFLISVKDGIVKVSGAMKSKDGTVCGFLELQKCAILWNIFVTTANQFVLLVKDPTGDDYYVVSYYQAQQKFELMYQLPKFVPKGSDKGFVMLLGTEQYTSQALIPRGLALNPFTMILYIWGNVVLQSHDMVNYVYLSSFPSTSSIKYFVHSYQGHYACVTDKEEIWVSVEGSSILVRVYPSEPWNLFRDLQIIRRSTEYGHKEAMISVFYDPDGLKQLLYLEDKDGNARVIKRRVPLHHVLTYRHLISAPYHQMTYDGKEYIQFTHRCPFAVMRIVDQPLPQRFTRMENYRAEPPNVMDPTMFHDPKSLAVYQGLIFQLLWLHSAYNRPYADPVHDPTWRWWKNKEQDAEYYFYVAGNRNSSGGVYVDMDQYVKVYKVKARHKLPPQIYLDKKNAYTFFVFLSIRTAKQSLGETAAENSLNSIWMTVVLSHPKYFIAKLERRELISRGSVLYEVTISDTGLFPYQDLSGKNLLKGSVILKVAHSSMNCYHYTATGPRLKGTKMMTINIGCPPGKRLAFDITGSLQFTTKKNKRYFDCVNPDPEMPCFFFSDMFYPSFLIQDMVTGHSGPFEGSYVFKIIGGGPFSEKEIRYFSKEEILRYNSVHGSKTKSLIWLREDSSEEQTDPEGFHILSGANYGIMFVCQRNSACYDITPRDMTAPDYFFVVKVSNRDVDQTTYCDYALEFIIHVHGLRLSPTRAIFLMQVSLFSLIGMVLAYIFIHIVGPSIKNWAHNLYKRVEEAIVFRAASSITFSSSLGSQSSLSNIHSISDHSTQSSPQSLHGEKHLVRPALPQGCGFRMVVNRFDALGKDRELFFKQDSLKDQHEIFKELVDSAIDPNDKNAHYLGFSYYLKITLACAGQDSTRAMRRAHYTGFIPIVTIEFEEPVHSVRQKPEQLEIEMKAAPYRISENCDSEELCSMCWYTPMPIMNGSVVMSVTARSNNHGFHINSR</sequence>
<reference evidence="7" key="1">
    <citation type="submission" date="2025-08" db="UniProtKB">
        <authorList>
            <consortium name="RefSeq"/>
        </authorList>
    </citation>
    <scope>IDENTIFICATION</scope>
</reference>
<organism evidence="6 7">
    <name type="scientific">Gekko japonicus</name>
    <name type="common">Schlegel's Japanese gecko</name>
    <dbReference type="NCBI Taxonomy" id="146911"/>
    <lineage>
        <taxon>Eukaryota</taxon>
        <taxon>Metazoa</taxon>
        <taxon>Chordata</taxon>
        <taxon>Craniata</taxon>
        <taxon>Vertebrata</taxon>
        <taxon>Euteleostomi</taxon>
        <taxon>Lepidosauria</taxon>
        <taxon>Squamata</taxon>
        <taxon>Bifurcata</taxon>
        <taxon>Gekkota</taxon>
        <taxon>Gekkonidae</taxon>
        <taxon>Gekkoninae</taxon>
        <taxon>Gekko</taxon>
    </lineage>
</organism>
<dbReference type="Proteomes" id="UP000694871">
    <property type="component" value="Unplaced"/>
</dbReference>